<proteinExistence type="predicted"/>
<organism evidence="1">
    <name type="scientific">Rhizophora mucronata</name>
    <name type="common">Asiatic mangrove</name>
    <dbReference type="NCBI Taxonomy" id="61149"/>
    <lineage>
        <taxon>Eukaryota</taxon>
        <taxon>Viridiplantae</taxon>
        <taxon>Streptophyta</taxon>
        <taxon>Embryophyta</taxon>
        <taxon>Tracheophyta</taxon>
        <taxon>Spermatophyta</taxon>
        <taxon>Magnoliopsida</taxon>
        <taxon>eudicotyledons</taxon>
        <taxon>Gunneridae</taxon>
        <taxon>Pentapetalae</taxon>
        <taxon>rosids</taxon>
        <taxon>fabids</taxon>
        <taxon>Malpighiales</taxon>
        <taxon>Rhizophoraceae</taxon>
        <taxon>Rhizophora</taxon>
    </lineage>
</organism>
<reference evidence="1" key="1">
    <citation type="submission" date="2018-02" db="EMBL/GenBank/DDBJ databases">
        <title>Rhizophora mucronata_Transcriptome.</title>
        <authorList>
            <person name="Meera S.P."/>
            <person name="Sreeshan A."/>
            <person name="Augustine A."/>
        </authorList>
    </citation>
    <scope>NUCLEOTIDE SEQUENCE</scope>
    <source>
        <tissue evidence="1">Leaf</tissue>
    </source>
</reference>
<protein>
    <submittedName>
        <fullName evidence="1">Uncharacterized protein</fullName>
    </submittedName>
</protein>
<dbReference type="AlphaFoldDB" id="A0A2P2NCY4"/>
<evidence type="ECO:0000313" key="1">
    <source>
        <dbReference type="EMBL" id="MBX40317.1"/>
    </source>
</evidence>
<accession>A0A2P2NCY4</accession>
<dbReference type="EMBL" id="GGEC01059833">
    <property type="protein sequence ID" value="MBX40317.1"/>
    <property type="molecule type" value="Transcribed_RNA"/>
</dbReference>
<sequence length="24" mass="2663">MTSISDPIIEAGNYLQSNFFQISS</sequence>
<name>A0A2P2NCY4_RHIMU</name>